<keyword evidence="7" id="KW-0443">Lipid metabolism</keyword>
<keyword evidence="8" id="KW-0275">Fatty acid biosynthesis</keyword>
<evidence type="ECO:0000256" key="5">
    <source>
        <dbReference type="ARBA" id="ARBA00023002"/>
    </source>
</evidence>
<dbReference type="Gene3D" id="1.10.8.400">
    <property type="entry name" value="Enoyl acyl carrier protein reductase"/>
    <property type="match status" value="1"/>
</dbReference>
<dbReference type="EMBL" id="MLJW01000325">
    <property type="protein sequence ID" value="OIQ89562.1"/>
    <property type="molecule type" value="Genomic_DNA"/>
</dbReference>
<dbReference type="NCBIfam" id="NF005422">
    <property type="entry name" value="PRK06997.1"/>
    <property type="match status" value="1"/>
</dbReference>
<keyword evidence="5 9" id="KW-0560">Oxidoreductase</keyword>
<proteinExistence type="inferred from homology"/>
<evidence type="ECO:0000256" key="6">
    <source>
        <dbReference type="ARBA" id="ARBA00023027"/>
    </source>
</evidence>
<comment type="pathway">
    <text evidence="1">Lipid metabolism; fatty acid biosynthesis.</text>
</comment>
<name>A0A1J5R255_9ZZZZ</name>
<dbReference type="FunFam" id="3.40.50.720:FF:000054">
    <property type="entry name" value="Enoyl-[acyl-carrier-protein] reductase [NADH]"/>
    <property type="match status" value="1"/>
</dbReference>
<dbReference type="Pfam" id="PF13561">
    <property type="entry name" value="adh_short_C2"/>
    <property type="match status" value="1"/>
</dbReference>
<comment type="similarity">
    <text evidence="2">Belongs to the short-chain dehydrogenases/reductases (SDR) family. FabI subfamily.</text>
</comment>
<dbReference type="Gene3D" id="3.40.50.720">
    <property type="entry name" value="NAD(P)-binding Rossmann-like Domain"/>
    <property type="match status" value="1"/>
</dbReference>
<evidence type="ECO:0000256" key="3">
    <source>
        <dbReference type="ARBA" id="ARBA00022516"/>
    </source>
</evidence>
<gene>
    <name evidence="9" type="primary">fabI_8</name>
    <name evidence="9" type="ORF">GALL_285390</name>
</gene>
<keyword evidence="3" id="KW-0444">Lipid biosynthesis</keyword>
<dbReference type="GO" id="GO:0006633">
    <property type="term" value="P:fatty acid biosynthetic process"/>
    <property type="evidence" value="ECO:0007669"/>
    <property type="project" value="UniProtKB-KW"/>
</dbReference>
<reference evidence="9" key="1">
    <citation type="submission" date="2016-10" db="EMBL/GenBank/DDBJ databases">
        <title>Sequence of Gallionella enrichment culture.</title>
        <authorList>
            <person name="Poehlein A."/>
            <person name="Muehling M."/>
            <person name="Daniel R."/>
        </authorList>
    </citation>
    <scope>NUCLEOTIDE SEQUENCE</scope>
</reference>
<dbReference type="PRINTS" id="PR00081">
    <property type="entry name" value="GDHRDH"/>
</dbReference>
<dbReference type="PANTHER" id="PTHR43159:SF2">
    <property type="entry name" value="ENOYL-[ACYL-CARRIER-PROTEIN] REDUCTASE [NADH], CHLOROPLASTIC"/>
    <property type="match status" value="1"/>
</dbReference>
<evidence type="ECO:0000256" key="1">
    <source>
        <dbReference type="ARBA" id="ARBA00005194"/>
    </source>
</evidence>
<evidence type="ECO:0000256" key="7">
    <source>
        <dbReference type="ARBA" id="ARBA00023098"/>
    </source>
</evidence>
<dbReference type="CDD" id="cd05372">
    <property type="entry name" value="ENR_SDR"/>
    <property type="match status" value="1"/>
</dbReference>
<dbReference type="SUPFAM" id="SSF51735">
    <property type="entry name" value="NAD(P)-binding Rossmann-fold domains"/>
    <property type="match status" value="1"/>
</dbReference>
<keyword evidence="4" id="KW-0276">Fatty acid metabolism</keyword>
<evidence type="ECO:0000313" key="9">
    <source>
        <dbReference type="EMBL" id="OIQ89562.1"/>
    </source>
</evidence>
<evidence type="ECO:0000256" key="8">
    <source>
        <dbReference type="ARBA" id="ARBA00023160"/>
    </source>
</evidence>
<dbReference type="EC" id="1.3.1.9" evidence="9"/>
<evidence type="ECO:0000256" key="2">
    <source>
        <dbReference type="ARBA" id="ARBA00009233"/>
    </source>
</evidence>
<sequence>MGFLAGKKILIAGLLSNRSIAYGIAAAMKREGAELAFTYQVEKHKDRVAKLAADFDSKLVFHCDVAEDSLIDALFPAIAEHWDGIDSIVHSIAFVPKDALDGDYLEKVTRENFRIAHDISSYSFAAMAKAALPMMQGRNGSLLTLSYLGAERTMPNYNVMGLAKASLEANVRYMAQSLGPKGIRVNAVSAGPIKTLAASGIADFDKMIGFNEKHAALRRNVTIEEVGNASAFLCSDLASGITGEITYVDGGMNITAAGVID</sequence>
<organism evidence="9">
    <name type="scientific">mine drainage metagenome</name>
    <dbReference type="NCBI Taxonomy" id="410659"/>
    <lineage>
        <taxon>unclassified sequences</taxon>
        <taxon>metagenomes</taxon>
        <taxon>ecological metagenomes</taxon>
    </lineage>
</organism>
<dbReference type="InterPro" id="IPR014358">
    <property type="entry name" value="Enoyl-ACP_Rdtase_NADH"/>
</dbReference>
<dbReference type="FunFam" id="1.10.8.400:FF:000001">
    <property type="entry name" value="Enoyl-[acyl-carrier-protein] reductase [NADH]"/>
    <property type="match status" value="1"/>
</dbReference>
<dbReference type="InterPro" id="IPR036291">
    <property type="entry name" value="NAD(P)-bd_dom_sf"/>
</dbReference>
<dbReference type="GO" id="GO:0004318">
    <property type="term" value="F:enoyl-[acyl-carrier-protein] reductase (NADH) activity"/>
    <property type="evidence" value="ECO:0007669"/>
    <property type="project" value="UniProtKB-EC"/>
</dbReference>
<dbReference type="InterPro" id="IPR002347">
    <property type="entry name" value="SDR_fam"/>
</dbReference>
<evidence type="ECO:0000256" key="4">
    <source>
        <dbReference type="ARBA" id="ARBA00022832"/>
    </source>
</evidence>
<protein>
    <submittedName>
        <fullName evidence="9">Enoyl-[acyl-carrier-protein] reductase FabI</fullName>
        <ecNumber evidence="9">1.3.1.9</ecNumber>
    </submittedName>
</protein>
<dbReference type="AlphaFoldDB" id="A0A1J5R255"/>
<dbReference type="PANTHER" id="PTHR43159">
    <property type="entry name" value="ENOYL-[ACYL-CARRIER-PROTEIN] REDUCTASE"/>
    <property type="match status" value="1"/>
</dbReference>
<comment type="caution">
    <text evidence="9">The sequence shown here is derived from an EMBL/GenBank/DDBJ whole genome shotgun (WGS) entry which is preliminary data.</text>
</comment>
<accession>A0A1J5R255</accession>
<keyword evidence="6" id="KW-0520">NAD</keyword>
<dbReference type="PIRSF" id="PIRSF000094">
    <property type="entry name" value="Enoyl-ACP_rdct"/>
    <property type="match status" value="1"/>
</dbReference>